<dbReference type="Proteomes" id="UP000036270">
    <property type="component" value="Unassembled WGS sequence"/>
</dbReference>
<evidence type="ECO:0000313" key="2">
    <source>
        <dbReference type="EMBL" id="KMK50794.1"/>
    </source>
</evidence>
<dbReference type="PATRIC" id="fig|67855.3.peg.2066"/>
<accession>A0A0J5P5P9</accession>
<gene>
    <name evidence="2" type="ORF">RO21_09790</name>
</gene>
<proteinExistence type="predicted"/>
<organism evidence="2 3">
    <name type="scientific">Muribacter muris</name>
    <dbReference type="NCBI Taxonomy" id="67855"/>
    <lineage>
        <taxon>Bacteria</taxon>
        <taxon>Pseudomonadati</taxon>
        <taxon>Pseudomonadota</taxon>
        <taxon>Gammaproteobacteria</taxon>
        <taxon>Pasteurellales</taxon>
        <taxon>Pasteurellaceae</taxon>
        <taxon>Muribacter</taxon>
    </lineage>
</organism>
<evidence type="ECO:0000256" key="1">
    <source>
        <dbReference type="SAM" id="Phobius"/>
    </source>
</evidence>
<comment type="caution">
    <text evidence="2">The sequence shown here is derived from an EMBL/GenBank/DDBJ whole genome shotgun (WGS) entry which is preliminary data.</text>
</comment>
<keyword evidence="1" id="KW-0812">Transmembrane</keyword>
<feature type="transmembrane region" description="Helical" evidence="1">
    <location>
        <begin position="49"/>
        <end position="72"/>
    </location>
</feature>
<reference evidence="2 3" key="1">
    <citation type="submission" date="2014-12" db="EMBL/GenBank/DDBJ databases">
        <title>Reclassification of Actinobacillus muris as Muribacter muris.</title>
        <authorList>
            <person name="Christensen H."/>
            <person name="Nicklas W."/>
            <person name="Bisgaard M."/>
        </authorList>
    </citation>
    <scope>NUCLEOTIDE SEQUENCE [LARGE SCALE GENOMIC DNA]</scope>
    <source>
        <strain evidence="2 3">Ackerman80-443D</strain>
    </source>
</reference>
<keyword evidence="1" id="KW-1133">Transmembrane helix</keyword>
<keyword evidence="3" id="KW-1185">Reference proteome</keyword>
<protein>
    <submittedName>
        <fullName evidence="2">Uncharacterized protein</fullName>
    </submittedName>
</protein>
<keyword evidence="1" id="KW-0472">Membrane</keyword>
<dbReference type="EMBL" id="JWIZ01000068">
    <property type="protein sequence ID" value="KMK50794.1"/>
    <property type="molecule type" value="Genomic_DNA"/>
</dbReference>
<dbReference type="AlphaFoldDB" id="A0A0J5P5P9"/>
<evidence type="ECO:0000313" key="3">
    <source>
        <dbReference type="Proteomes" id="UP000036270"/>
    </source>
</evidence>
<dbReference type="STRING" id="67855.RO21_09790"/>
<feature type="transmembrane region" description="Helical" evidence="1">
    <location>
        <begin position="25"/>
        <end position="43"/>
    </location>
</feature>
<sequence length="86" mass="9945">MQVIVELILQLIGEYLVKKYKKMSIYLAVGSFLLVSVFLFCTSSEKIDAIIIAALVAGFLFTIIALAFFYFFERIKMYISQRMSKR</sequence>
<name>A0A0J5P5P9_9PAST</name>